<dbReference type="GO" id="GO:0051246">
    <property type="term" value="P:regulation of protein metabolic process"/>
    <property type="evidence" value="ECO:0007669"/>
    <property type="project" value="UniProtKB-ARBA"/>
</dbReference>
<dbReference type="InterPro" id="IPR011993">
    <property type="entry name" value="PH-like_dom_sf"/>
</dbReference>
<evidence type="ECO:0000256" key="12">
    <source>
        <dbReference type="PROSITE-ProRule" id="PRU01217"/>
    </source>
</evidence>
<dbReference type="Pfam" id="PF00014">
    <property type="entry name" value="Kunitz_BPTI"/>
    <property type="match status" value="1"/>
</dbReference>
<keyword evidence="11" id="KW-0325">Glycoprotein</keyword>
<dbReference type="GO" id="GO:0099503">
    <property type="term" value="C:secretory vesicle"/>
    <property type="evidence" value="ECO:0007669"/>
    <property type="project" value="UniProtKB-ARBA"/>
</dbReference>
<dbReference type="PROSITE" id="PS51869">
    <property type="entry name" value="APP_E1"/>
    <property type="match status" value="1"/>
</dbReference>
<accession>A0A091SC06</accession>
<dbReference type="AlphaFoldDB" id="A0A091SC06"/>
<keyword evidence="19" id="KW-1185">Reference proteome</keyword>
<dbReference type="InterPro" id="IPR036454">
    <property type="entry name" value="Amyloid_glyco_heparin-bd_sf"/>
</dbReference>
<dbReference type="PRINTS" id="PR00759">
    <property type="entry name" value="BASICPTASE"/>
</dbReference>
<feature type="disulfide bond" evidence="12">
    <location>
        <begin position="124"/>
        <end position="154"/>
    </location>
</feature>
<feature type="disulfide bond" evidence="12">
    <location>
        <begin position="138"/>
        <end position="166"/>
    </location>
</feature>
<dbReference type="CDD" id="cd22607">
    <property type="entry name" value="Kunitz_ABPP-like"/>
    <property type="match status" value="1"/>
</dbReference>
<dbReference type="GO" id="GO:0009986">
    <property type="term" value="C:cell surface"/>
    <property type="evidence" value="ECO:0007669"/>
    <property type="project" value="UniProtKB-ARBA"/>
</dbReference>
<gene>
    <name evidence="18" type="ORF">N333_11893</name>
</gene>
<dbReference type="FunFam" id="3.90.570.10:FF:000001">
    <property type="entry name" value="Amyloid beta A4 protein"/>
    <property type="match status" value="1"/>
</dbReference>
<dbReference type="GO" id="GO:0007417">
    <property type="term" value="P:central nervous system development"/>
    <property type="evidence" value="ECO:0007669"/>
    <property type="project" value="TreeGrafter"/>
</dbReference>
<dbReference type="FunFam" id="3.30.1490.140:FF:000001">
    <property type="entry name" value="Amyloid beta (A4) protein b"/>
    <property type="match status" value="1"/>
</dbReference>
<dbReference type="InterPro" id="IPR019543">
    <property type="entry name" value="APP_amyloid_C"/>
</dbReference>
<feature type="transmembrane region" description="Helical" evidence="14">
    <location>
        <begin position="660"/>
        <end position="682"/>
    </location>
</feature>
<dbReference type="SUPFAM" id="SSF56491">
    <property type="entry name" value="A heparin-binding domain"/>
    <property type="match status" value="1"/>
</dbReference>
<dbReference type="PANTHER" id="PTHR23103">
    <property type="entry name" value="ALZHEIMER'S DISEASE BETA-AMYLOID RELATED"/>
    <property type="match status" value="1"/>
</dbReference>
<dbReference type="InterPro" id="IPR020901">
    <property type="entry name" value="Prtase_inh_Kunz-CS"/>
</dbReference>
<dbReference type="InterPro" id="IPR019744">
    <property type="entry name" value="APP_CUBD_CS"/>
</dbReference>
<dbReference type="Gene3D" id="2.30.29.30">
    <property type="entry name" value="Pleckstrin-homology domain (PH domain)/Phosphotyrosine-binding domain (PTB)"/>
    <property type="match status" value="1"/>
</dbReference>
<feature type="non-terminal residue" evidence="18">
    <location>
        <position position="728"/>
    </location>
</feature>
<dbReference type="InterPro" id="IPR024329">
    <property type="entry name" value="Amyloid_glyco_E2_domain"/>
</dbReference>
<comment type="similarity">
    <text evidence="12">Belongs to the APP family.</text>
</comment>
<feature type="region of interest" description="CuBD subdomain" evidence="12">
    <location>
        <begin position="111"/>
        <end position="169"/>
    </location>
</feature>
<sequence>ANAGAGFAVAEPQIAMFCGKLNMHVNIQTGKWEPDPSGTKSCFGRKEEILQYCQEMYPDLQITNVVEANQPVSIDSWCKRGKKQCKDHTHIVVPYKCLVGEFVSDVLLVPEKCRFFHKERMDVCESHQHWHTVAKEACLTEGMILHSYGMLLPCGVDQFHGTEYVCCPQAKVVDEALSKEEEDEDEDEDYDLYKSEFPTEAGVEDITGTAVEEDEDEEDEGEEEDVVEDRDYYYDSYKVDDYNEETPTEPSNDKAAPEKEVSSDMKSVCSQEAMTGPCRAVMPRWYFDPNKRKCIRFIYGGCGGNRNNFESEEYCMAVCKKMRSRGLAPPLILHPLFAVPTDDVDVYFETPADDNEHARFQKAKEQLEVRHHNRMDRVKKEWEEAEHQAVNLPKAERQTLIQHFQAMVKSLEKEAASEKQQLVETHLARVEAMLNDRRRIALENYLAALQADPPRPHRILQALKRYVRAENKDRLHTIRHYQHVLAVDPEKAAQMKSQVMTHLHVIEERMNQSLSLLYKVPYVAEEIQDEIDELLQEQRADMDQFTSSISESQVDVRVSSEESEEIPLEGKPFRPFQVKTFPALPESEEQVAPSPVGEFPMTWGQRLHLHLLLTSTLYFRRAAREFCGGRSACVWVSFPWEVHSLNRAFELHRTGSVICALIGLLVIAVAIATVIVISLVMLRKRQYGTISHGIVEVDPMLTPEERHLSKMQNHGYENPTYKYLEQMQ</sequence>
<dbReference type="SMART" id="SM00006">
    <property type="entry name" value="A4_EXTRA"/>
    <property type="match status" value="1"/>
</dbReference>
<dbReference type="PRINTS" id="PR00203">
    <property type="entry name" value="AMYLOIDA4"/>
</dbReference>
<keyword evidence="10 12" id="KW-1015">Disulfide bond</keyword>
<keyword evidence="5" id="KW-0732">Signal</keyword>
<dbReference type="SUPFAM" id="SSF109843">
    <property type="entry name" value="CAPPD, an extracellular domain of amyloid beta A4 protein"/>
    <property type="match status" value="1"/>
</dbReference>
<comment type="subcellular location">
    <subcellularLocation>
        <location evidence="1">Membrane</location>
        <topology evidence="1">Single-pass type I membrane protein</topology>
    </subcellularLocation>
</comment>
<feature type="domain" description="BPTI/Kunitz inhibitor" evidence="15">
    <location>
        <begin position="269"/>
        <end position="319"/>
    </location>
</feature>
<dbReference type="GO" id="GO:0012505">
    <property type="term" value="C:endomembrane system"/>
    <property type="evidence" value="ECO:0007669"/>
    <property type="project" value="UniProtKB-ARBA"/>
</dbReference>
<dbReference type="InterPro" id="IPR015849">
    <property type="entry name" value="Amyloid_glyco_heparin-bd"/>
</dbReference>
<comment type="caution">
    <text evidence="12">Lacks conserved residue(s) required for the propagation of feature annotation.</text>
</comment>
<dbReference type="PROSITE" id="PS51870">
    <property type="entry name" value="APP_E2"/>
    <property type="match status" value="1"/>
</dbReference>
<keyword evidence="8" id="KW-0186">Copper</keyword>
<dbReference type="PROSITE" id="PS00280">
    <property type="entry name" value="BPTI_KUNITZ_1"/>
    <property type="match status" value="1"/>
</dbReference>
<dbReference type="Pfam" id="PF12925">
    <property type="entry name" value="APP_E2"/>
    <property type="match status" value="1"/>
</dbReference>
<dbReference type="InterPro" id="IPR008154">
    <property type="entry name" value="Amyloid_glyco_extra"/>
</dbReference>
<evidence type="ECO:0000256" key="3">
    <source>
        <dbReference type="ARBA" id="ARBA00022692"/>
    </source>
</evidence>
<dbReference type="PROSITE" id="PS00319">
    <property type="entry name" value="APP_CUBD"/>
    <property type="match status" value="1"/>
</dbReference>
<dbReference type="SMART" id="SM00131">
    <property type="entry name" value="KU"/>
    <property type="match status" value="1"/>
</dbReference>
<dbReference type="Gene3D" id="6.10.250.1670">
    <property type="match status" value="1"/>
</dbReference>
<evidence type="ECO:0000256" key="4">
    <source>
        <dbReference type="ARBA" id="ARBA00022723"/>
    </source>
</evidence>
<dbReference type="InterPro" id="IPR036880">
    <property type="entry name" value="Kunitz_BPTI_sf"/>
</dbReference>
<keyword evidence="4" id="KW-0479">Metal-binding</keyword>
<dbReference type="Gene3D" id="3.90.570.10">
    <property type="entry name" value="Amyloidogenic glycoprotein, heparin-binding domain"/>
    <property type="match status" value="1"/>
</dbReference>
<evidence type="ECO:0000256" key="13">
    <source>
        <dbReference type="SAM" id="MobiDB-lite"/>
    </source>
</evidence>
<feature type="region of interest" description="Disordered" evidence="13">
    <location>
        <begin position="241"/>
        <end position="260"/>
    </location>
</feature>
<evidence type="ECO:0000313" key="18">
    <source>
        <dbReference type="EMBL" id="KFQ56244.1"/>
    </source>
</evidence>
<evidence type="ECO:0000256" key="11">
    <source>
        <dbReference type="ARBA" id="ARBA00023180"/>
    </source>
</evidence>
<dbReference type="Gene3D" id="3.30.1490.140">
    <property type="entry name" value="Amyloidogenic glycoprotein, copper-binding domain"/>
    <property type="match status" value="1"/>
</dbReference>
<protein>
    <submittedName>
        <fullName evidence="18">Amyloid-like 2</fullName>
    </submittedName>
</protein>
<dbReference type="GO" id="GO:0043005">
    <property type="term" value="C:neuron projection"/>
    <property type="evidence" value="ECO:0007669"/>
    <property type="project" value="UniProtKB-ARBA"/>
</dbReference>
<dbReference type="Gene3D" id="1.20.120.770">
    <property type="entry name" value="Amyloid precursor protein, E2 domain"/>
    <property type="match status" value="1"/>
</dbReference>
<dbReference type="Gene3D" id="4.10.410.10">
    <property type="entry name" value="Pancreatic trypsin inhibitor Kunitz domain"/>
    <property type="match status" value="1"/>
</dbReference>
<evidence type="ECO:0000256" key="1">
    <source>
        <dbReference type="ARBA" id="ARBA00004479"/>
    </source>
</evidence>
<evidence type="ECO:0000256" key="6">
    <source>
        <dbReference type="ARBA" id="ARBA00022900"/>
    </source>
</evidence>
<evidence type="ECO:0000256" key="9">
    <source>
        <dbReference type="ARBA" id="ARBA00023136"/>
    </source>
</evidence>
<dbReference type="Pfam" id="PF10515">
    <property type="entry name" value="APP_amyloid"/>
    <property type="match status" value="1"/>
</dbReference>
<feature type="domain" description="E1" evidence="16">
    <location>
        <begin position="8"/>
        <end position="169"/>
    </location>
</feature>
<dbReference type="EMBL" id="KK948370">
    <property type="protein sequence ID" value="KFQ56244.1"/>
    <property type="molecule type" value="Genomic_DNA"/>
</dbReference>
<dbReference type="Pfam" id="PF02177">
    <property type="entry name" value="APP_N"/>
    <property type="match status" value="1"/>
</dbReference>
<proteinExistence type="inferred from homology"/>
<dbReference type="InterPro" id="IPR002223">
    <property type="entry name" value="Kunitz_BPTI"/>
</dbReference>
<dbReference type="GO" id="GO:0007409">
    <property type="term" value="P:axonogenesis"/>
    <property type="evidence" value="ECO:0007669"/>
    <property type="project" value="TreeGrafter"/>
</dbReference>
<dbReference type="GO" id="GO:0046914">
    <property type="term" value="F:transition metal ion binding"/>
    <property type="evidence" value="ECO:0007669"/>
    <property type="project" value="InterPro"/>
</dbReference>
<reference evidence="18 19" key="1">
    <citation type="submission" date="2014-04" db="EMBL/GenBank/DDBJ databases">
        <title>Genome evolution of avian class.</title>
        <authorList>
            <person name="Zhang G."/>
            <person name="Li C."/>
        </authorList>
    </citation>
    <scope>NUCLEOTIDE SEQUENCE [LARGE SCALE GENOMIC DNA]</scope>
    <source>
        <strain evidence="18">BGI_N333</strain>
    </source>
</reference>
<feature type="disulfide bond" evidence="12">
    <location>
        <begin position="78"/>
        <end position="85"/>
    </location>
</feature>
<dbReference type="GO" id="GO:0008201">
    <property type="term" value="F:heparin binding"/>
    <property type="evidence" value="ECO:0007669"/>
    <property type="project" value="UniProtKB-UniRule"/>
</dbReference>
<keyword evidence="9 14" id="KW-0472">Membrane</keyword>
<dbReference type="PROSITE" id="PS00320">
    <property type="entry name" value="APP_INTRA"/>
    <property type="match status" value="1"/>
</dbReference>
<keyword evidence="3 14" id="KW-0812">Transmembrane</keyword>
<feature type="disulfide bond" evidence="12">
    <location>
        <begin position="53"/>
        <end position="97"/>
    </location>
</feature>
<evidence type="ECO:0000259" key="17">
    <source>
        <dbReference type="PROSITE" id="PS51870"/>
    </source>
</evidence>
<feature type="compositionally biased region" description="Acidic residues" evidence="13">
    <location>
        <begin position="211"/>
        <end position="228"/>
    </location>
</feature>
<dbReference type="InterPro" id="IPR036176">
    <property type="entry name" value="E2_sf"/>
</dbReference>
<dbReference type="InterPro" id="IPR011178">
    <property type="entry name" value="Amyloid_glyco_Cu-bd"/>
</dbReference>
<dbReference type="SUPFAM" id="SSF89811">
    <property type="entry name" value="Amyloid beta a4 protein copper binding domain (domain 2)"/>
    <property type="match status" value="1"/>
</dbReference>
<organism evidence="18 19">
    <name type="scientific">Nestor notabilis</name>
    <name type="common">Kea</name>
    <dbReference type="NCBI Taxonomy" id="176057"/>
    <lineage>
        <taxon>Eukaryota</taxon>
        <taxon>Metazoa</taxon>
        <taxon>Chordata</taxon>
        <taxon>Craniata</taxon>
        <taxon>Vertebrata</taxon>
        <taxon>Euteleostomi</taxon>
        <taxon>Archelosauria</taxon>
        <taxon>Archosauria</taxon>
        <taxon>Dinosauria</taxon>
        <taxon>Saurischia</taxon>
        <taxon>Theropoda</taxon>
        <taxon>Coelurosauria</taxon>
        <taxon>Aves</taxon>
        <taxon>Neognathae</taxon>
        <taxon>Neoaves</taxon>
        <taxon>Telluraves</taxon>
        <taxon>Australaves</taxon>
        <taxon>Psittaciformes</taxon>
        <taxon>Psittacidae</taxon>
        <taxon>Nestor</taxon>
    </lineage>
</organism>
<evidence type="ECO:0000256" key="10">
    <source>
        <dbReference type="ARBA" id="ARBA00023157"/>
    </source>
</evidence>
<feature type="disulfide bond" evidence="12">
    <location>
        <begin position="113"/>
        <end position="167"/>
    </location>
</feature>
<dbReference type="GO" id="GO:0010604">
    <property type="term" value="P:positive regulation of macromolecule metabolic process"/>
    <property type="evidence" value="ECO:0007669"/>
    <property type="project" value="UniProtKB-ARBA"/>
</dbReference>
<dbReference type="PROSITE" id="PS50279">
    <property type="entry name" value="BPTI_KUNITZ_2"/>
    <property type="match status" value="1"/>
</dbReference>
<dbReference type="SUPFAM" id="SSF57362">
    <property type="entry name" value="BPTI-like"/>
    <property type="match status" value="1"/>
</dbReference>
<evidence type="ECO:0000256" key="5">
    <source>
        <dbReference type="ARBA" id="ARBA00022729"/>
    </source>
</evidence>
<evidence type="ECO:0000313" key="19">
    <source>
        <dbReference type="Proteomes" id="UP000053840"/>
    </source>
</evidence>
<evidence type="ECO:0000259" key="16">
    <source>
        <dbReference type="PROSITE" id="PS51869"/>
    </source>
</evidence>
<feature type="compositionally biased region" description="Basic and acidic residues" evidence="13">
    <location>
        <begin position="251"/>
        <end position="260"/>
    </location>
</feature>
<dbReference type="GO" id="GO:0004867">
    <property type="term" value="F:serine-type endopeptidase inhibitor activity"/>
    <property type="evidence" value="ECO:0007669"/>
    <property type="project" value="UniProtKB-KW"/>
</dbReference>
<dbReference type="GO" id="GO:0016020">
    <property type="term" value="C:membrane"/>
    <property type="evidence" value="ECO:0007669"/>
    <property type="project" value="UniProtKB-SubCell"/>
</dbReference>
<dbReference type="InterPro" id="IPR019745">
    <property type="entry name" value="Amyloid_glyco_intracell_CS"/>
</dbReference>
<feature type="domain" description="E2" evidence="17">
    <location>
        <begin position="343"/>
        <end position="534"/>
    </location>
</feature>
<dbReference type="InterPro" id="IPR036669">
    <property type="entry name" value="Amyloid_Cu-bd_sf"/>
</dbReference>
<evidence type="ECO:0000256" key="14">
    <source>
        <dbReference type="SAM" id="Phobius"/>
    </source>
</evidence>
<evidence type="ECO:0000259" key="15">
    <source>
        <dbReference type="PROSITE" id="PS50279"/>
    </source>
</evidence>
<keyword evidence="7 14" id="KW-1133">Transmembrane helix</keyword>
<dbReference type="GO" id="GO:0140677">
    <property type="term" value="F:molecular function activator activity"/>
    <property type="evidence" value="ECO:0007669"/>
    <property type="project" value="UniProtKB-ARBA"/>
</dbReference>
<dbReference type="Pfam" id="PF12924">
    <property type="entry name" value="APP_Cu_bd"/>
    <property type="match status" value="1"/>
</dbReference>
<name>A0A091SC06_NESNO</name>
<dbReference type="PANTHER" id="PTHR23103:SF14">
    <property type="entry name" value="AMYLOID BETA PRECURSOR LIKE PROTEIN 2"/>
    <property type="match status" value="1"/>
</dbReference>
<dbReference type="InterPro" id="IPR008155">
    <property type="entry name" value="Amyloid_glyco"/>
</dbReference>
<evidence type="ECO:0000256" key="7">
    <source>
        <dbReference type="ARBA" id="ARBA00022989"/>
    </source>
</evidence>
<dbReference type="Proteomes" id="UP000053840">
    <property type="component" value="Unassembled WGS sequence"/>
</dbReference>
<dbReference type="FunFam" id="1.20.120.770:FF:000001">
    <property type="entry name" value="Amyloid beta A4 protein-like isoform 1"/>
    <property type="match status" value="1"/>
</dbReference>
<evidence type="ECO:0000256" key="8">
    <source>
        <dbReference type="ARBA" id="ARBA00023008"/>
    </source>
</evidence>
<keyword evidence="6" id="KW-0722">Serine protease inhibitor</keyword>
<dbReference type="FunFam" id="4.10.410.10:FF:000003">
    <property type="entry name" value="amyloid-like protein 2 isoform X1"/>
    <property type="match status" value="1"/>
</dbReference>
<keyword evidence="2" id="KW-0646">Protease inhibitor</keyword>
<evidence type="ECO:0000256" key="2">
    <source>
        <dbReference type="ARBA" id="ARBA00022690"/>
    </source>
</evidence>
<feature type="non-terminal residue" evidence="18">
    <location>
        <position position="1"/>
    </location>
</feature>
<feature type="region of interest" description="Disordered" evidence="13">
    <location>
        <begin position="197"/>
        <end position="230"/>
    </location>
</feature>
<feature type="region of interest" description="GFLD subdomain" evidence="12">
    <location>
        <begin position="8"/>
        <end position="103"/>
    </location>
</feature>